<dbReference type="Proteomes" id="UP000006697">
    <property type="component" value="Chromosome"/>
</dbReference>
<dbReference type="AlphaFoldDB" id="A4G9G1"/>
<evidence type="ECO:0000313" key="3">
    <source>
        <dbReference type="Proteomes" id="UP000006697"/>
    </source>
</evidence>
<protein>
    <submittedName>
        <fullName evidence="2">Uncharacterized protein</fullName>
    </submittedName>
</protein>
<proteinExistence type="predicted"/>
<accession>A4G9G1</accession>
<name>A4G9G1_HERAR</name>
<dbReference type="eggNOG" id="ENOG5032UIN">
    <property type="taxonomic scope" value="Bacteria"/>
</dbReference>
<dbReference type="EMBL" id="CU207211">
    <property type="protein sequence ID" value="CAL63148.1"/>
    <property type="molecule type" value="Genomic_DNA"/>
</dbReference>
<sequence length="233" mass="24923">MKGKTVMPSKGQVAKKAALPAIPDDVRAGNPNTLQFKKRDDETEAAALSRAVASPSVNAGMTMLQFHPLKTGASVTDLVAQIGEHAKTVRDGNMNRPEAMLVAQAHTLDTIFNSLAQRAAQNMAAGHMHATDTYLRMALKAQSQCRTTIEALGELKYPKTATFIKQQNVANQQQVNNGSAPSTHAHAHGKDITPTNKLLSEQKNETLDAGRKRSASRVNSKLEAVGAVNGAKH</sequence>
<dbReference type="HOGENOM" id="CLU_103709_0_0_4"/>
<evidence type="ECO:0000313" key="2">
    <source>
        <dbReference type="EMBL" id="CAL63148.1"/>
    </source>
</evidence>
<feature type="region of interest" description="Disordered" evidence="1">
    <location>
        <begin position="174"/>
        <end position="233"/>
    </location>
</feature>
<reference evidence="2 3" key="1">
    <citation type="journal article" date="2007" name="PLoS Genet.">
        <title>A tale of two oxidation states: bacterial colonization of arsenic-rich environments.</title>
        <authorList>
            <person name="Muller D."/>
            <person name="Medigue C."/>
            <person name="Koechler S."/>
            <person name="Barbe V."/>
            <person name="Barakat M."/>
            <person name="Talla E."/>
            <person name="Bonnefoy V."/>
            <person name="Krin E."/>
            <person name="Arsene-Ploetze F."/>
            <person name="Carapito C."/>
            <person name="Chandler M."/>
            <person name="Cournoyer B."/>
            <person name="Cruveiller S."/>
            <person name="Dossat C."/>
            <person name="Duval S."/>
            <person name="Heymann M."/>
            <person name="Leize E."/>
            <person name="Lieutaud A."/>
            <person name="Lievremont D."/>
            <person name="Makita Y."/>
            <person name="Mangenot S."/>
            <person name="Nitschke W."/>
            <person name="Ortet P."/>
            <person name="Perdrial N."/>
            <person name="Schoepp B."/>
            <person name="Siguier N."/>
            <person name="Simeonova D.D."/>
            <person name="Rouy Z."/>
            <person name="Segurens B."/>
            <person name="Turlin E."/>
            <person name="Vallenet D."/>
            <person name="Van Dorsselaer A."/>
            <person name="Weiss S."/>
            <person name="Weissenbach J."/>
            <person name="Lett M.C."/>
            <person name="Danchin A."/>
            <person name="Bertin P.N."/>
        </authorList>
    </citation>
    <scope>NUCLEOTIDE SEQUENCE [LARGE SCALE GENOMIC DNA]</scope>
    <source>
        <strain evidence="3">ULPAs1</strain>
    </source>
</reference>
<dbReference type="OrthoDB" id="8545738at2"/>
<organism evidence="2 3">
    <name type="scientific">Herminiimonas arsenicoxydans</name>
    <dbReference type="NCBI Taxonomy" id="204773"/>
    <lineage>
        <taxon>Bacteria</taxon>
        <taxon>Pseudomonadati</taxon>
        <taxon>Pseudomonadota</taxon>
        <taxon>Betaproteobacteria</taxon>
        <taxon>Burkholderiales</taxon>
        <taxon>Oxalobacteraceae</taxon>
        <taxon>Herminiimonas</taxon>
    </lineage>
</organism>
<dbReference type="KEGG" id="har:HEAR3039"/>
<feature type="compositionally biased region" description="Basic and acidic residues" evidence="1">
    <location>
        <begin position="200"/>
        <end position="211"/>
    </location>
</feature>
<keyword evidence="3" id="KW-1185">Reference proteome</keyword>
<evidence type="ECO:0000256" key="1">
    <source>
        <dbReference type="SAM" id="MobiDB-lite"/>
    </source>
</evidence>
<gene>
    <name evidence="2" type="ordered locus">HEAR3039</name>
</gene>